<gene>
    <name evidence="2" type="ORF">PGLA2088_LOCUS2057</name>
</gene>
<evidence type="ECO:0000313" key="3">
    <source>
        <dbReference type="Proteomes" id="UP000626109"/>
    </source>
</evidence>
<name>A0A813HPG5_POLGL</name>
<organism evidence="2 3">
    <name type="scientific">Polarella glacialis</name>
    <name type="common">Dinoflagellate</name>
    <dbReference type="NCBI Taxonomy" id="89957"/>
    <lineage>
        <taxon>Eukaryota</taxon>
        <taxon>Sar</taxon>
        <taxon>Alveolata</taxon>
        <taxon>Dinophyceae</taxon>
        <taxon>Suessiales</taxon>
        <taxon>Suessiaceae</taxon>
        <taxon>Polarella</taxon>
    </lineage>
</organism>
<protein>
    <recommendedName>
        <fullName evidence="1">Reverse transcriptase domain-containing protein</fullName>
    </recommendedName>
</protein>
<accession>A0A813HPG5</accession>
<dbReference type="Pfam" id="PF00078">
    <property type="entry name" value="RVT_1"/>
    <property type="match status" value="1"/>
</dbReference>
<dbReference type="AlphaFoldDB" id="A0A813HPG5"/>
<comment type="caution">
    <text evidence="2">The sequence shown here is derived from an EMBL/GenBank/DDBJ whole genome shotgun (WGS) entry which is preliminary data.</text>
</comment>
<dbReference type="InterPro" id="IPR000477">
    <property type="entry name" value="RT_dom"/>
</dbReference>
<evidence type="ECO:0000313" key="2">
    <source>
        <dbReference type="EMBL" id="CAE8640176.1"/>
    </source>
</evidence>
<dbReference type="SUPFAM" id="SSF56672">
    <property type="entry name" value="DNA/RNA polymerases"/>
    <property type="match status" value="1"/>
</dbReference>
<dbReference type="Proteomes" id="UP000626109">
    <property type="component" value="Unassembled WGS sequence"/>
</dbReference>
<dbReference type="PROSITE" id="PS50878">
    <property type="entry name" value="RT_POL"/>
    <property type="match status" value="1"/>
</dbReference>
<evidence type="ECO:0000259" key="1">
    <source>
        <dbReference type="PROSITE" id="PS50878"/>
    </source>
</evidence>
<proteinExistence type="predicted"/>
<reference evidence="2" key="1">
    <citation type="submission" date="2021-02" db="EMBL/GenBank/DDBJ databases">
        <authorList>
            <person name="Dougan E. K."/>
            <person name="Rhodes N."/>
            <person name="Thang M."/>
            <person name="Chan C."/>
        </authorList>
    </citation>
    <scope>NUCLEOTIDE SEQUENCE</scope>
</reference>
<dbReference type="PANTHER" id="PTHR19446">
    <property type="entry name" value="REVERSE TRANSCRIPTASES"/>
    <property type="match status" value="1"/>
</dbReference>
<feature type="domain" description="Reverse transcriptase" evidence="1">
    <location>
        <begin position="1"/>
        <end position="153"/>
    </location>
</feature>
<dbReference type="EMBL" id="CAJNNW010001655">
    <property type="protein sequence ID" value="CAE8640176.1"/>
    <property type="molecule type" value="Genomic_DNA"/>
</dbReference>
<dbReference type="InterPro" id="IPR043502">
    <property type="entry name" value="DNA/RNA_pol_sf"/>
</dbReference>
<sequence>MLAMKRFGIPDCFIKVIRGIYSDREFVVRDAGSLSSKQPQHFGICQGCPLSPFLFAVVMTILMHDAKHNMTEHAAAKVTPSNLLVNELLYADDTLIVDVDAARAEQFMHCIGRAGSMYGFFFNWRKLEILSVRCEAKIAKPDGSYIAEKDRLV</sequence>